<dbReference type="PROSITE" id="PS50181">
    <property type="entry name" value="FBOX"/>
    <property type="match status" value="1"/>
</dbReference>
<dbReference type="GO" id="GO:0031146">
    <property type="term" value="P:SCF-dependent proteasomal ubiquitin-dependent protein catabolic process"/>
    <property type="evidence" value="ECO:0007669"/>
    <property type="project" value="TreeGrafter"/>
</dbReference>
<organism evidence="3 4">
    <name type="scientific">Cyphellophora attinorum</name>
    <dbReference type="NCBI Taxonomy" id="1664694"/>
    <lineage>
        <taxon>Eukaryota</taxon>
        <taxon>Fungi</taxon>
        <taxon>Dikarya</taxon>
        <taxon>Ascomycota</taxon>
        <taxon>Pezizomycotina</taxon>
        <taxon>Eurotiomycetes</taxon>
        <taxon>Chaetothyriomycetidae</taxon>
        <taxon>Chaetothyriales</taxon>
        <taxon>Cyphellophoraceae</taxon>
        <taxon>Cyphellophora</taxon>
    </lineage>
</organism>
<evidence type="ECO:0000256" key="1">
    <source>
        <dbReference type="SAM" id="MobiDB-lite"/>
    </source>
</evidence>
<dbReference type="GO" id="GO:0019005">
    <property type="term" value="C:SCF ubiquitin ligase complex"/>
    <property type="evidence" value="ECO:0007669"/>
    <property type="project" value="TreeGrafter"/>
</dbReference>
<feature type="domain" description="F-box" evidence="2">
    <location>
        <begin position="165"/>
        <end position="211"/>
    </location>
</feature>
<protein>
    <submittedName>
        <fullName evidence="3">F-box/LRR-repeat protein 2</fullName>
    </submittedName>
</protein>
<comment type="caution">
    <text evidence="3">The sequence shown here is derived from an EMBL/GenBank/DDBJ whole genome shotgun (WGS) entry which is preliminary data.</text>
</comment>
<dbReference type="Pfam" id="PF25372">
    <property type="entry name" value="DUF7885"/>
    <property type="match status" value="1"/>
</dbReference>
<dbReference type="Gene3D" id="3.80.10.10">
    <property type="entry name" value="Ribonuclease Inhibitor"/>
    <property type="match status" value="3"/>
</dbReference>
<dbReference type="EMBL" id="LFJN01000003">
    <property type="protein sequence ID" value="KPI44733.1"/>
    <property type="molecule type" value="Genomic_DNA"/>
</dbReference>
<dbReference type="InterPro" id="IPR057207">
    <property type="entry name" value="FBXL15_LRR"/>
</dbReference>
<dbReference type="SUPFAM" id="SSF52047">
    <property type="entry name" value="RNI-like"/>
    <property type="match status" value="1"/>
</dbReference>
<dbReference type="Pfam" id="PF12937">
    <property type="entry name" value="F-box-like"/>
    <property type="match status" value="1"/>
</dbReference>
<dbReference type="OrthoDB" id="550575at2759"/>
<keyword evidence="4" id="KW-1185">Reference proteome</keyword>
<dbReference type="InterPro" id="IPR036047">
    <property type="entry name" value="F-box-like_dom_sf"/>
</dbReference>
<dbReference type="InterPro" id="IPR001810">
    <property type="entry name" value="F-box_dom"/>
</dbReference>
<evidence type="ECO:0000313" key="3">
    <source>
        <dbReference type="EMBL" id="KPI44733.1"/>
    </source>
</evidence>
<dbReference type="AlphaFoldDB" id="A0A0N1HGJ0"/>
<feature type="compositionally biased region" description="Basic and acidic residues" evidence="1">
    <location>
        <begin position="689"/>
        <end position="703"/>
    </location>
</feature>
<evidence type="ECO:0000259" key="2">
    <source>
        <dbReference type="PROSITE" id="PS50181"/>
    </source>
</evidence>
<feature type="compositionally biased region" description="Polar residues" evidence="1">
    <location>
        <begin position="99"/>
        <end position="118"/>
    </location>
</feature>
<dbReference type="PANTHER" id="PTHR13318">
    <property type="entry name" value="PARTNER OF PAIRED, ISOFORM B-RELATED"/>
    <property type="match status" value="1"/>
</dbReference>
<evidence type="ECO:0000313" key="4">
    <source>
        <dbReference type="Proteomes" id="UP000038010"/>
    </source>
</evidence>
<feature type="compositionally biased region" description="Polar residues" evidence="1">
    <location>
        <begin position="41"/>
        <end position="51"/>
    </location>
</feature>
<accession>A0A0N1HGJ0</accession>
<name>A0A0N1HGJ0_9EURO</name>
<feature type="region of interest" description="Disordered" evidence="1">
    <location>
        <begin position="98"/>
        <end position="118"/>
    </location>
</feature>
<dbReference type="STRING" id="1664694.A0A0N1HGJ0"/>
<feature type="region of interest" description="Disordered" evidence="1">
    <location>
        <begin position="1"/>
        <end position="68"/>
    </location>
</feature>
<gene>
    <name evidence="3" type="ORF">AB675_8541</name>
</gene>
<dbReference type="VEuPathDB" id="FungiDB:AB675_8541"/>
<feature type="region of interest" description="Disordered" evidence="1">
    <location>
        <begin position="678"/>
        <end position="714"/>
    </location>
</feature>
<sequence length="754" mass="85029">MDSTLAVRPVHTPRPATPVSPEIDAADGPPAKLKGRHKLIQSLQRMSSSPSLAKLGRTRSTEKVYRPNHKASISCTSLNSANTSSSFSPPNSFSSQLSYGYSTAPTTPGSPGSQQSYFDTNARLRPLDSNELSSVSVPIDIRSSKPISTTLHEIPEKPMPRRQDFNFWRDLPHEIRVQIFGYLTPREVIRMSAVSKHWHDMCFDGQLWTSLDCQSYYTQITSEALIKIMLKAGGFVKDLNLRGCVQLRDQWLSLGTRMTNQECRNLENLVIEGCKIERASIHFFLLRNPKLLHINMRGMQNINNSTMRIISSHCTQLEVLNIDWCSQVDSRGLRLVVQSCPNLRDLRASDVRGFDDLAFMKELFERNNLERLLLQHCDTLTDEALEMLVHGEDPERDVLSDRPLVPPRRLRHLDLKRCRNITDRGLKALVHNVPFLEGLRLCQDTALTDDSLVALLPTTPRLTHLEVEEVENLTNATLIALAGSQCARTLEHLNISYCEQMGDSGTLPLLKACTNVRSLCLDNTRVSDLTLMEAAELIRRRGSTTKKYQRPKKGLELVAFDCANVTWAGVREILQSNCRVMSGRKKSVVTMVAAETGEAGETENDGAEVEEIKRIIEISTLLYPSQIIHLKAFYGWQQTVEEHYKRCSTARWGAAARLEHKWAEWMVASQEVGSIGGGWSSRRRRRRAREAEDRVRDENEHGVDMNADPGTDRMMTRVPVSTRRMVEGSMDAEEREAADAVLCEETPCRLIPTG</sequence>
<dbReference type="InterPro" id="IPR006553">
    <property type="entry name" value="Leu-rich_rpt_Cys-con_subtyp"/>
</dbReference>
<dbReference type="Proteomes" id="UP000038010">
    <property type="component" value="Unassembled WGS sequence"/>
</dbReference>
<dbReference type="GeneID" id="28740875"/>
<dbReference type="SUPFAM" id="SSF81383">
    <property type="entry name" value="F-box domain"/>
    <property type="match status" value="1"/>
</dbReference>
<dbReference type="InterPro" id="IPR032675">
    <property type="entry name" value="LRR_dom_sf"/>
</dbReference>
<proteinExistence type="predicted"/>
<dbReference type="RefSeq" id="XP_018004696.1">
    <property type="nucleotide sequence ID" value="XM_018148995.1"/>
</dbReference>
<reference evidence="3 4" key="1">
    <citation type="submission" date="2015-06" db="EMBL/GenBank/DDBJ databases">
        <title>Draft genome of the ant-associated black yeast Phialophora attae CBS 131958.</title>
        <authorList>
            <person name="Moreno L.F."/>
            <person name="Stielow B.J."/>
            <person name="de Hoog S."/>
            <person name="Vicente V.A."/>
            <person name="Weiss V.A."/>
            <person name="de Vries M."/>
            <person name="Cruz L.M."/>
            <person name="Souza E.M."/>
        </authorList>
    </citation>
    <scope>NUCLEOTIDE SEQUENCE [LARGE SCALE GENOMIC DNA]</scope>
    <source>
        <strain evidence="3 4">CBS 131958</strain>
    </source>
</reference>
<dbReference type="SMART" id="SM00367">
    <property type="entry name" value="LRR_CC"/>
    <property type="match status" value="7"/>
</dbReference>